<sequence>LGVDLNLARSRSFQSKFTMELDVDLEKSQDLRKLEKNVACYTLTQLADA</sequence>
<feature type="non-terminal residue" evidence="1">
    <location>
        <position position="1"/>
    </location>
</feature>
<evidence type="ECO:0000313" key="2">
    <source>
        <dbReference type="Proteomes" id="UP000789366"/>
    </source>
</evidence>
<feature type="non-terminal residue" evidence="1">
    <location>
        <position position="49"/>
    </location>
</feature>
<evidence type="ECO:0000313" key="1">
    <source>
        <dbReference type="EMBL" id="CAG8800709.1"/>
    </source>
</evidence>
<protein>
    <submittedName>
        <fullName evidence="1">17437_t:CDS:1</fullName>
    </submittedName>
</protein>
<dbReference type="EMBL" id="CAJVPW010079788">
    <property type="protein sequence ID" value="CAG8800709.1"/>
    <property type="molecule type" value="Genomic_DNA"/>
</dbReference>
<keyword evidence="2" id="KW-1185">Reference proteome</keyword>
<name>A0ACA9RPY6_9GLOM</name>
<accession>A0ACA9RPY6</accession>
<dbReference type="Proteomes" id="UP000789366">
    <property type="component" value="Unassembled WGS sequence"/>
</dbReference>
<proteinExistence type="predicted"/>
<comment type="caution">
    <text evidence="1">The sequence shown here is derived from an EMBL/GenBank/DDBJ whole genome shotgun (WGS) entry which is preliminary data.</text>
</comment>
<gene>
    <name evidence="1" type="ORF">SPELUC_LOCUS18042</name>
</gene>
<reference evidence="1" key="1">
    <citation type="submission" date="2021-06" db="EMBL/GenBank/DDBJ databases">
        <authorList>
            <person name="Kallberg Y."/>
            <person name="Tangrot J."/>
            <person name="Rosling A."/>
        </authorList>
    </citation>
    <scope>NUCLEOTIDE SEQUENCE</scope>
    <source>
        <strain evidence="1">28 12/20/2015</strain>
    </source>
</reference>
<organism evidence="1 2">
    <name type="scientific">Cetraspora pellucida</name>
    <dbReference type="NCBI Taxonomy" id="1433469"/>
    <lineage>
        <taxon>Eukaryota</taxon>
        <taxon>Fungi</taxon>
        <taxon>Fungi incertae sedis</taxon>
        <taxon>Mucoromycota</taxon>
        <taxon>Glomeromycotina</taxon>
        <taxon>Glomeromycetes</taxon>
        <taxon>Diversisporales</taxon>
        <taxon>Gigasporaceae</taxon>
        <taxon>Cetraspora</taxon>
    </lineage>
</organism>